<dbReference type="EnsemblBacteria" id="ABK77468">
    <property type="protein sequence ID" value="ABK77468"/>
    <property type="gene ID" value="CENSYa_0835"/>
</dbReference>
<protein>
    <recommendedName>
        <fullName evidence="3">Profilin</fullName>
    </recommendedName>
</protein>
<dbReference type="STRING" id="414004.CENSYa_0835"/>
<dbReference type="KEGG" id="csy:CENSYa_0835"/>
<evidence type="ECO:0000313" key="1">
    <source>
        <dbReference type="EMBL" id="ABK77468.1"/>
    </source>
</evidence>
<organism evidence="1 2">
    <name type="scientific">Cenarchaeum symbiosum (strain A)</name>
    <dbReference type="NCBI Taxonomy" id="414004"/>
    <lineage>
        <taxon>Archaea</taxon>
        <taxon>Nitrososphaerota</taxon>
        <taxon>Candidatus Cenarchaeales</taxon>
        <taxon>Candidatus Cenarchaeaceae</taxon>
        <taxon>Candidatus Cenarchaeum</taxon>
    </lineage>
</organism>
<evidence type="ECO:0008006" key="3">
    <source>
        <dbReference type="Google" id="ProtNLM"/>
    </source>
</evidence>
<reference evidence="1 2" key="1">
    <citation type="journal article" date="2006" name="Proc. Natl. Acad. Sci. U.S.A.">
        <title>Genomic analysis of the uncultivated marine crenarchaeote Cenarchaeum symbiosum.</title>
        <authorList>
            <person name="Hallam S.J."/>
            <person name="Konstantinidis K.T."/>
            <person name="Putnam N."/>
            <person name="Schleper C."/>
            <person name="Watanabe Y."/>
            <person name="Sugahara J."/>
            <person name="Preston C."/>
            <person name="de la Torre J."/>
            <person name="Richardson P.M."/>
            <person name="DeLong E.F."/>
        </authorList>
    </citation>
    <scope>NUCLEOTIDE SEQUENCE [LARGE SCALE GENOMIC DNA]</scope>
    <source>
        <strain evidence="2">A</strain>
    </source>
</reference>
<gene>
    <name evidence="1" type="ordered locus">CENSYa_0835</name>
</gene>
<accession>A0RVV1</accession>
<keyword evidence="2" id="KW-1185">Reference proteome</keyword>
<proteinExistence type="predicted"/>
<name>A0RVV1_CENSY</name>
<evidence type="ECO:0000313" key="2">
    <source>
        <dbReference type="Proteomes" id="UP000000758"/>
    </source>
</evidence>
<dbReference type="Proteomes" id="UP000000758">
    <property type="component" value="Chromosome"/>
</dbReference>
<dbReference type="EMBL" id="DP000238">
    <property type="protein sequence ID" value="ABK77468.1"/>
    <property type="molecule type" value="Genomic_DNA"/>
</dbReference>
<dbReference type="HOGENOM" id="CLU_128582_0_1_2"/>
<sequence length="128" mass="14032">MTITPAQRWDAKIAGYRATCKKMLELSPSIRYAGVINGLGRTLAGVVRPGVKPLLSPEQVKDEFFIMSTLITLRKGPSAAVGALDYVVLRHKKATIVACQRGDATYYISINAKQKNIMKIISGIRRLA</sequence>
<dbReference type="AlphaFoldDB" id="A0RVV1"/>